<keyword evidence="1" id="KW-0175">Coiled coil</keyword>
<sequence>MAVIPVLTDKPTELNAQLTLFKERNIQLEARFERLEKRFDDFEEHSRQTKRVIIGSLISIATGVFTTIVAIFLRK</sequence>
<evidence type="ECO:0000313" key="3">
    <source>
        <dbReference type="EMBL" id="CAB4241779.1"/>
    </source>
</evidence>
<organism evidence="3">
    <name type="scientific">uncultured Caudovirales phage</name>
    <dbReference type="NCBI Taxonomy" id="2100421"/>
    <lineage>
        <taxon>Viruses</taxon>
        <taxon>Duplodnaviria</taxon>
        <taxon>Heunggongvirae</taxon>
        <taxon>Uroviricota</taxon>
        <taxon>Caudoviricetes</taxon>
        <taxon>Peduoviridae</taxon>
        <taxon>Maltschvirus</taxon>
        <taxon>Maltschvirus maltsch</taxon>
    </lineage>
</organism>
<reference evidence="3" key="1">
    <citation type="submission" date="2020-05" db="EMBL/GenBank/DDBJ databases">
        <authorList>
            <person name="Chiriac C."/>
            <person name="Salcher M."/>
            <person name="Ghai R."/>
            <person name="Kavagutti S V."/>
        </authorList>
    </citation>
    <scope>NUCLEOTIDE SEQUENCE</scope>
</reference>
<dbReference type="EMBL" id="LR797824">
    <property type="protein sequence ID" value="CAB4241779.1"/>
    <property type="molecule type" value="Genomic_DNA"/>
</dbReference>
<gene>
    <name evidence="3" type="ORF">UFOVP71_317</name>
</gene>
<proteinExistence type="predicted"/>
<accession>A0A6J5TBW7</accession>
<keyword evidence="2" id="KW-1133">Transmembrane helix</keyword>
<evidence type="ECO:0000256" key="2">
    <source>
        <dbReference type="SAM" id="Phobius"/>
    </source>
</evidence>
<feature type="transmembrane region" description="Helical" evidence="2">
    <location>
        <begin position="52"/>
        <end position="73"/>
    </location>
</feature>
<name>A0A6J5TBW7_9CAUD</name>
<keyword evidence="2" id="KW-0812">Transmembrane</keyword>
<feature type="coiled-coil region" evidence="1">
    <location>
        <begin position="18"/>
        <end position="45"/>
    </location>
</feature>
<keyword evidence="2" id="KW-0472">Membrane</keyword>
<protein>
    <submittedName>
        <fullName evidence="3">Uncharacterized protein</fullName>
    </submittedName>
</protein>
<evidence type="ECO:0000256" key="1">
    <source>
        <dbReference type="SAM" id="Coils"/>
    </source>
</evidence>